<comment type="caution">
    <text evidence="1">The sequence shown here is derived from an EMBL/GenBank/DDBJ whole genome shotgun (WGS) entry which is preliminary data.</text>
</comment>
<keyword evidence="2" id="KW-1185">Reference proteome</keyword>
<accession>A0ACB9GIP0</accession>
<reference evidence="2" key="1">
    <citation type="journal article" date="2022" name="Mol. Ecol. Resour.">
        <title>The genomes of chicory, endive, great burdock and yacon provide insights into Asteraceae palaeo-polyploidization history and plant inulin production.</title>
        <authorList>
            <person name="Fan W."/>
            <person name="Wang S."/>
            <person name="Wang H."/>
            <person name="Wang A."/>
            <person name="Jiang F."/>
            <person name="Liu H."/>
            <person name="Zhao H."/>
            <person name="Xu D."/>
            <person name="Zhang Y."/>
        </authorList>
    </citation>
    <scope>NUCLEOTIDE SEQUENCE [LARGE SCALE GENOMIC DNA]</scope>
    <source>
        <strain evidence="2">cv. Yunnan</strain>
    </source>
</reference>
<protein>
    <submittedName>
        <fullName evidence="1">Uncharacterized protein</fullName>
    </submittedName>
</protein>
<evidence type="ECO:0000313" key="1">
    <source>
        <dbReference type="EMBL" id="KAI3783315.1"/>
    </source>
</evidence>
<reference evidence="1 2" key="2">
    <citation type="journal article" date="2022" name="Mol. Ecol. Resour.">
        <title>The genomes of chicory, endive, great burdock and yacon provide insights into Asteraceae paleo-polyploidization history and plant inulin production.</title>
        <authorList>
            <person name="Fan W."/>
            <person name="Wang S."/>
            <person name="Wang H."/>
            <person name="Wang A."/>
            <person name="Jiang F."/>
            <person name="Liu H."/>
            <person name="Zhao H."/>
            <person name="Xu D."/>
            <person name="Zhang Y."/>
        </authorList>
    </citation>
    <scope>NUCLEOTIDE SEQUENCE [LARGE SCALE GENOMIC DNA]</scope>
    <source>
        <strain evidence="2">cv. Yunnan</strain>
        <tissue evidence="1">Leaves</tissue>
    </source>
</reference>
<dbReference type="Proteomes" id="UP001056120">
    <property type="component" value="Linkage Group LG14"/>
</dbReference>
<sequence length="108" mass="11955">MHKAFEYLAEIAKFLGITATVDTEAIQVLLLVLPFSSHCDISIVYYMVLPSPSPIPGRFVGYKESVRYMYKSAVDDCCNQPFYLKVHVGSNLLQSETATISRSAVDSG</sequence>
<proteinExistence type="predicted"/>
<organism evidence="1 2">
    <name type="scientific">Smallanthus sonchifolius</name>
    <dbReference type="NCBI Taxonomy" id="185202"/>
    <lineage>
        <taxon>Eukaryota</taxon>
        <taxon>Viridiplantae</taxon>
        <taxon>Streptophyta</taxon>
        <taxon>Embryophyta</taxon>
        <taxon>Tracheophyta</taxon>
        <taxon>Spermatophyta</taxon>
        <taxon>Magnoliopsida</taxon>
        <taxon>eudicotyledons</taxon>
        <taxon>Gunneridae</taxon>
        <taxon>Pentapetalae</taxon>
        <taxon>asterids</taxon>
        <taxon>campanulids</taxon>
        <taxon>Asterales</taxon>
        <taxon>Asteraceae</taxon>
        <taxon>Asteroideae</taxon>
        <taxon>Heliantheae alliance</taxon>
        <taxon>Millerieae</taxon>
        <taxon>Smallanthus</taxon>
    </lineage>
</organism>
<name>A0ACB9GIP0_9ASTR</name>
<evidence type="ECO:0000313" key="2">
    <source>
        <dbReference type="Proteomes" id="UP001056120"/>
    </source>
</evidence>
<dbReference type="EMBL" id="CM042031">
    <property type="protein sequence ID" value="KAI3783315.1"/>
    <property type="molecule type" value="Genomic_DNA"/>
</dbReference>
<gene>
    <name evidence="1" type="ORF">L1987_42393</name>
</gene>